<comment type="catalytic activity">
    <reaction evidence="6">
        <text>Couples ATP hydrolysis with the unwinding of duplex DNA by translocating in the 3'-5' direction.</text>
        <dbReference type="EC" id="5.6.2.4"/>
    </reaction>
</comment>
<organism evidence="10 11">
    <name type="scientific">Caldicellulosiruptor diazotrophicus</name>
    <dbReference type="NCBI Taxonomy" id="2806205"/>
    <lineage>
        <taxon>Bacteria</taxon>
        <taxon>Bacillati</taxon>
        <taxon>Bacillota</taxon>
        <taxon>Bacillota incertae sedis</taxon>
        <taxon>Caldicellulosiruptorales</taxon>
        <taxon>Caldicellulosiruptoraceae</taxon>
        <taxon>Caldicellulosiruptor</taxon>
    </lineage>
</organism>
<name>A0ABN6E8L7_9FIRM</name>
<evidence type="ECO:0000313" key="11">
    <source>
        <dbReference type="Proteomes" id="UP000663623"/>
    </source>
</evidence>
<keyword evidence="2" id="KW-0547">Nucleotide-binding</keyword>
<dbReference type="Pfam" id="PF00270">
    <property type="entry name" value="DEAD"/>
    <property type="match status" value="1"/>
</dbReference>
<dbReference type="RefSeq" id="WP_207181934.1">
    <property type="nucleotide sequence ID" value="NZ_AP024480.1"/>
</dbReference>
<dbReference type="EC" id="5.6.2.4" evidence="7"/>
<dbReference type="SMART" id="SM00490">
    <property type="entry name" value="HELICc"/>
    <property type="match status" value="1"/>
</dbReference>
<keyword evidence="3" id="KW-0067">ATP-binding</keyword>
<dbReference type="InterPro" id="IPR014001">
    <property type="entry name" value="Helicase_ATP-bd"/>
</dbReference>
<dbReference type="InterPro" id="IPR027417">
    <property type="entry name" value="P-loop_NTPase"/>
</dbReference>
<evidence type="ECO:0000256" key="3">
    <source>
        <dbReference type="ARBA" id="ARBA00022840"/>
    </source>
</evidence>
<dbReference type="Proteomes" id="UP000663623">
    <property type="component" value="Chromosome"/>
</dbReference>
<keyword evidence="11" id="KW-1185">Reference proteome</keyword>
<evidence type="ECO:0000256" key="5">
    <source>
        <dbReference type="ARBA" id="ARBA00023235"/>
    </source>
</evidence>
<dbReference type="SMART" id="SM00487">
    <property type="entry name" value="DEXDc"/>
    <property type="match status" value="1"/>
</dbReference>
<comment type="similarity">
    <text evidence="1">Belongs to the helicase family. RecQ subfamily.</text>
</comment>
<evidence type="ECO:0000259" key="9">
    <source>
        <dbReference type="PROSITE" id="PS51194"/>
    </source>
</evidence>
<dbReference type="PROSITE" id="PS51192">
    <property type="entry name" value="HELICASE_ATP_BIND_1"/>
    <property type="match status" value="1"/>
</dbReference>
<protein>
    <recommendedName>
        <fullName evidence="7">DNA 3'-5' helicase</fullName>
        <ecNumber evidence="7">5.6.2.4</ecNumber>
    </recommendedName>
</protein>
<dbReference type="EMBL" id="AP024480">
    <property type="protein sequence ID" value="BCS80964.1"/>
    <property type="molecule type" value="Genomic_DNA"/>
</dbReference>
<accession>A0ABN6E8L7</accession>
<gene>
    <name evidence="10" type="ORF">CaldiYA01_09240</name>
</gene>
<dbReference type="PANTHER" id="PTHR13710:SF105">
    <property type="entry name" value="ATP-DEPENDENT DNA HELICASE Q1"/>
    <property type="match status" value="1"/>
</dbReference>
<dbReference type="Gene3D" id="3.40.50.300">
    <property type="entry name" value="P-loop containing nucleotide triphosphate hydrolases"/>
    <property type="match status" value="2"/>
</dbReference>
<evidence type="ECO:0000259" key="8">
    <source>
        <dbReference type="PROSITE" id="PS51192"/>
    </source>
</evidence>
<keyword evidence="5" id="KW-0413">Isomerase</keyword>
<keyword evidence="4" id="KW-0238">DNA-binding</keyword>
<evidence type="ECO:0000256" key="1">
    <source>
        <dbReference type="ARBA" id="ARBA00005446"/>
    </source>
</evidence>
<reference evidence="10 11" key="1">
    <citation type="submission" date="2021-02" db="EMBL/GenBank/DDBJ databases">
        <title>Nitrogen-fixing ability and nitrogen fixation related genes of thermophilic fermentative bacteria in the genus Caldicellulosiruptor.</title>
        <authorList>
            <person name="Chen Y."/>
            <person name="Nishihara A."/>
            <person name="Haruta S."/>
        </authorList>
    </citation>
    <scope>NUCLEOTIDE SEQUENCE [LARGE SCALE GENOMIC DNA]</scope>
    <source>
        <strain evidence="10 11">YA01</strain>
    </source>
</reference>
<evidence type="ECO:0000256" key="7">
    <source>
        <dbReference type="ARBA" id="ARBA00034808"/>
    </source>
</evidence>
<dbReference type="InterPro" id="IPR011545">
    <property type="entry name" value="DEAD/DEAH_box_helicase_dom"/>
</dbReference>
<evidence type="ECO:0000256" key="2">
    <source>
        <dbReference type="ARBA" id="ARBA00022741"/>
    </source>
</evidence>
<dbReference type="PROSITE" id="PS51194">
    <property type="entry name" value="HELICASE_CTER"/>
    <property type="match status" value="1"/>
</dbReference>
<dbReference type="Pfam" id="PF00271">
    <property type="entry name" value="Helicase_C"/>
    <property type="match status" value="1"/>
</dbReference>
<dbReference type="InterPro" id="IPR001650">
    <property type="entry name" value="Helicase_C-like"/>
</dbReference>
<evidence type="ECO:0000313" key="10">
    <source>
        <dbReference type="EMBL" id="BCS80964.1"/>
    </source>
</evidence>
<dbReference type="PANTHER" id="PTHR13710">
    <property type="entry name" value="DNA HELICASE RECQ FAMILY MEMBER"/>
    <property type="match status" value="1"/>
</dbReference>
<dbReference type="CDD" id="cd17920">
    <property type="entry name" value="DEXHc_RecQ"/>
    <property type="match status" value="1"/>
</dbReference>
<dbReference type="SUPFAM" id="SSF52540">
    <property type="entry name" value="P-loop containing nucleoside triphosphate hydrolases"/>
    <property type="match status" value="1"/>
</dbReference>
<feature type="domain" description="Helicase C-terminal" evidence="9">
    <location>
        <begin position="537"/>
        <end position="682"/>
    </location>
</feature>
<feature type="domain" description="Helicase ATP-binding" evidence="8">
    <location>
        <begin position="319"/>
        <end position="497"/>
    </location>
</feature>
<evidence type="ECO:0000256" key="4">
    <source>
        <dbReference type="ARBA" id="ARBA00023125"/>
    </source>
</evidence>
<evidence type="ECO:0000256" key="6">
    <source>
        <dbReference type="ARBA" id="ARBA00034617"/>
    </source>
</evidence>
<proteinExistence type="inferred from homology"/>
<sequence>MYPSLLDEFFQKNSQRFKDSIIFFKGFPTWVYKHLFQKNFSNLSGEYFLNSKGYIDVKKFFGYDKRKYTKEILGKSESIQILWGFYEELIYISTFLSLSLFGRKPLIVNNNLFNIYYPVDIELSDEEYSYLKQIQEKEESQPILHQSPLDIYYQFYADIKENKDVTFVSYINKHIDEGFEEINFFDEIDFDYSIGIADKNTISVNDIQYQLVVNKIQNGEIFDKIKIQLEEEHNKKQISSFVSLCRKINQSVTIIKGNKFYNKEETANKYLYILKKYWGEESEFRELKFYKDPDKSLELETISQGHIISEIISQCEKAYNNDDSYNDIFITAPTGSGKSLLFQIPAIYLAEKKNAVTIIVSPLISLMRDQVESLKDNGVNFAETINSQVTYSEKEIIIQKLKDGEISIIYLSPEFLLSSPIETLIGNRKLGLFVIDEAHLVTTWGRDFRVDYWYLGDYIKKLRELLNMKFPVVCLTATAVYQGPDDTVLETVENLNLRKCKYYLGPAKRENIEFEIKYHKDLVGSHDRFKIERAKERIEEFLERKEKSVIYCPYTTHVESIYNELDAKYKHFVGKYYGDLDKLTKNDNQVEFKEGVKKIMICTKAFGMGVDVKDIVNIYHYAPTGNLADYVQEIGRAARNPKLVKGKAIIDFTPKDLRYIRTLYGLSAIRQYQLKEMMRKLCEIYDEKKVRNILVSPEAFSYIFSNESDLENKVKSGLMLISKDLYQKYQYPVLFVRPRGLFSHNYIHVPYSIVSDFEAMFGEYLTEIKIDNTRVIPSNDKLNGDTKIIDSGKVFEINLAKLWEEKYSNKTFAEFKREFFEGSLFKFSDKIAPRVRFRIIYKYDFDDVIKQMENVMEKLVYIFDELRTGRGNKLFTSNDFLELFKKYLSDFNVNTYIANLILQLFLVDEEDKLDAFSYNATDFKFIQHEVDAKSGEKRYRVCSYKYRNIKSQCIRLLLGMKLDRSISSKVYEKYLPISKGEWSKDNKDMSEFIKIASLLEIFKFASYEVFGGRNIELFIRINDPQKLRYLANNPRYTNGILSDIERRRKKSEQILTEFFSKQIDNKTRWDIIELYFLGKMDEVEDILNQYKPEF</sequence>